<reference evidence="1" key="1">
    <citation type="submission" date="2020-10" db="EMBL/GenBank/DDBJ databases">
        <authorList>
            <person name="Gilroy R."/>
        </authorList>
    </citation>
    <scope>NUCLEOTIDE SEQUENCE</scope>
    <source>
        <strain evidence="1">CHK190-19873</strain>
    </source>
</reference>
<dbReference type="Proteomes" id="UP000823935">
    <property type="component" value="Unassembled WGS sequence"/>
</dbReference>
<dbReference type="EMBL" id="DVIQ01000023">
    <property type="protein sequence ID" value="HIS30733.1"/>
    <property type="molecule type" value="Genomic_DNA"/>
</dbReference>
<evidence type="ECO:0000313" key="1">
    <source>
        <dbReference type="EMBL" id="HIS30733.1"/>
    </source>
</evidence>
<name>A0A9D1ERT5_9FIRM</name>
<organism evidence="1 2">
    <name type="scientific">Candidatus Limivivens intestinipullorum</name>
    <dbReference type="NCBI Taxonomy" id="2840858"/>
    <lineage>
        <taxon>Bacteria</taxon>
        <taxon>Bacillati</taxon>
        <taxon>Bacillota</taxon>
        <taxon>Clostridia</taxon>
        <taxon>Lachnospirales</taxon>
        <taxon>Lachnospiraceae</taxon>
        <taxon>Lachnospiraceae incertae sedis</taxon>
        <taxon>Candidatus Limivivens</taxon>
    </lineage>
</organism>
<gene>
    <name evidence="1" type="ORF">IAB44_04165</name>
</gene>
<accession>A0A9D1ERT5</accession>
<proteinExistence type="predicted"/>
<dbReference type="AlphaFoldDB" id="A0A9D1ERT5"/>
<comment type="caution">
    <text evidence="1">The sequence shown here is derived from an EMBL/GenBank/DDBJ whole genome shotgun (WGS) entry which is preliminary data.</text>
</comment>
<sequence>MKEQLYTIPLNDAFHTEDECPFCYIERSLEQHSIEFVLGASQASYMEDNIRAETDRQGFCADHFHKLFVYGNRLGSALIMETHLKNLRAGLEKEISQYAPGKKASLFSRFSKNDGEEKEGNNISRWIDERESTCYICDSMKKTYDRYIDTFFEMYRKDAAFRETVKNGKGFCLKHFSDILKGAEARMNEKEKKELYDVLFPQMLNGLSRITEDVEWFQKKFDYRFKDADWKNAKDSVQRAMQKVAGGYPADPPFEAK</sequence>
<evidence type="ECO:0000313" key="2">
    <source>
        <dbReference type="Proteomes" id="UP000823935"/>
    </source>
</evidence>
<reference evidence="1" key="2">
    <citation type="journal article" date="2021" name="PeerJ">
        <title>Extensive microbial diversity within the chicken gut microbiome revealed by metagenomics and culture.</title>
        <authorList>
            <person name="Gilroy R."/>
            <person name="Ravi A."/>
            <person name="Getino M."/>
            <person name="Pursley I."/>
            <person name="Horton D.L."/>
            <person name="Alikhan N.F."/>
            <person name="Baker D."/>
            <person name="Gharbi K."/>
            <person name="Hall N."/>
            <person name="Watson M."/>
            <person name="Adriaenssens E.M."/>
            <person name="Foster-Nyarko E."/>
            <person name="Jarju S."/>
            <person name="Secka A."/>
            <person name="Antonio M."/>
            <person name="Oren A."/>
            <person name="Chaudhuri R.R."/>
            <person name="La Ragione R."/>
            <person name="Hildebrand F."/>
            <person name="Pallen M.J."/>
        </authorList>
    </citation>
    <scope>NUCLEOTIDE SEQUENCE</scope>
    <source>
        <strain evidence="1">CHK190-19873</strain>
    </source>
</reference>
<evidence type="ECO:0008006" key="3">
    <source>
        <dbReference type="Google" id="ProtNLM"/>
    </source>
</evidence>
<protein>
    <recommendedName>
        <fullName evidence="3">ABC transporter substrate-binding protein</fullName>
    </recommendedName>
</protein>
<dbReference type="InterPro" id="IPR045706">
    <property type="entry name" value="DUF6062"/>
</dbReference>
<dbReference type="Pfam" id="PF19538">
    <property type="entry name" value="DUF6062"/>
    <property type="match status" value="1"/>
</dbReference>